<evidence type="ECO:0000313" key="2">
    <source>
        <dbReference type="EMBL" id="SVB07862.1"/>
    </source>
</evidence>
<accession>A0A382B3H0</accession>
<organism evidence="2">
    <name type="scientific">marine metagenome</name>
    <dbReference type="NCBI Taxonomy" id="408172"/>
    <lineage>
        <taxon>unclassified sequences</taxon>
        <taxon>metagenomes</taxon>
        <taxon>ecological metagenomes</taxon>
    </lineage>
</organism>
<dbReference type="SUPFAM" id="SSF51679">
    <property type="entry name" value="Bacterial luciferase-like"/>
    <property type="match status" value="1"/>
</dbReference>
<sequence length="89" mass="9933">MKLGLFTHMSWPEGVNQTSVFNNSIEQVRLAESMGFHGAWFAEHHFTRYSMGSSVLVMLGHLAAVTEKIRLGTAVIVPNLHNPIRIAED</sequence>
<protein>
    <recommendedName>
        <fullName evidence="1">Luciferase-like domain-containing protein</fullName>
    </recommendedName>
</protein>
<dbReference type="GO" id="GO:0005829">
    <property type="term" value="C:cytosol"/>
    <property type="evidence" value="ECO:0007669"/>
    <property type="project" value="TreeGrafter"/>
</dbReference>
<dbReference type="InterPro" id="IPR050766">
    <property type="entry name" value="Bact_Lucif_Oxidored"/>
</dbReference>
<gene>
    <name evidence="2" type="ORF">METZ01_LOCUS160716</name>
</gene>
<dbReference type="InterPro" id="IPR011251">
    <property type="entry name" value="Luciferase-like_dom"/>
</dbReference>
<reference evidence="2" key="1">
    <citation type="submission" date="2018-05" db="EMBL/GenBank/DDBJ databases">
        <authorList>
            <person name="Lanie J.A."/>
            <person name="Ng W.-L."/>
            <person name="Kazmierczak K.M."/>
            <person name="Andrzejewski T.M."/>
            <person name="Davidsen T.M."/>
            <person name="Wayne K.J."/>
            <person name="Tettelin H."/>
            <person name="Glass J.I."/>
            <person name="Rusch D."/>
            <person name="Podicherti R."/>
            <person name="Tsui H.-C.T."/>
            <person name="Winkler M.E."/>
        </authorList>
    </citation>
    <scope>NUCLEOTIDE SEQUENCE</scope>
</reference>
<proteinExistence type="predicted"/>
<dbReference type="Gene3D" id="3.20.20.30">
    <property type="entry name" value="Luciferase-like domain"/>
    <property type="match status" value="1"/>
</dbReference>
<dbReference type="AlphaFoldDB" id="A0A382B3H0"/>
<feature type="domain" description="Luciferase-like" evidence="1">
    <location>
        <begin position="1"/>
        <end position="89"/>
    </location>
</feature>
<name>A0A382B3H0_9ZZZZ</name>
<evidence type="ECO:0000259" key="1">
    <source>
        <dbReference type="Pfam" id="PF00296"/>
    </source>
</evidence>
<feature type="non-terminal residue" evidence="2">
    <location>
        <position position="89"/>
    </location>
</feature>
<dbReference type="PANTHER" id="PTHR30137:SF6">
    <property type="entry name" value="LUCIFERASE-LIKE MONOOXYGENASE"/>
    <property type="match status" value="1"/>
</dbReference>
<dbReference type="GO" id="GO:0016705">
    <property type="term" value="F:oxidoreductase activity, acting on paired donors, with incorporation or reduction of molecular oxygen"/>
    <property type="evidence" value="ECO:0007669"/>
    <property type="project" value="InterPro"/>
</dbReference>
<dbReference type="InterPro" id="IPR036661">
    <property type="entry name" value="Luciferase-like_sf"/>
</dbReference>
<dbReference type="EMBL" id="UINC01027871">
    <property type="protein sequence ID" value="SVB07862.1"/>
    <property type="molecule type" value="Genomic_DNA"/>
</dbReference>
<dbReference type="PANTHER" id="PTHR30137">
    <property type="entry name" value="LUCIFERASE-LIKE MONOOXYGENASE"/>
    <property type="match status" value="1"/>
</dbReference>
<dbReference type="Pfam" id="PF00296">
    <property type="entry name" value="Bac_luciferase"/>
    <property type="match status" value="1"/>
</dbReference>